<organism evidence="1">
    <name type="scientific">uncultured Caudovirales phage</name>
    <dbReference type="NCBI Taxonomy" id="2100421"/>
    <lineage>
        <taxon>Viruses</taxon>
        <taxon>Duplodnaviria</taxon>
        <taxon>Heunggongvirae</taxon>
        <taxon>Uroviricota</taxon>
        <taxon>Caudoviricetes</taxon>
        <taxon>Peduoviridae</taxon>
        <taxon>Maltschvirus</taxon>
        <taxon>Maltschvirus maltsch</taxon>
    </lineage>
</organism>
<sequence>MKKIIIFAILASIIAIALAQSTYVDTASTAFELKKPVMCDKTKKIFNDLINGEYQELPAWSGEDEKTRFGLLINQETGTWSIIQFDKETACILGVGEKSKVLNYNKNKMSL</sequence>
<dbReference type="EMBL" id="LR797503">
    <property type="protein sequence ID" value="CAB4220973.1"/>
    <property type="molecule type" value="Genomic_DNA"/>
</dbReference>
<gene>
    <name evidence="1" type="ORF">UFOVP1636_91</name>
</gene>
<accession>A0A6J5SZL4</accession>
<protein>
    <submittedName>
        <fullName evidence="1">Uncharacterized protein</fullName>
    </submittedName>
</protein>
<reference evidence="1" key="1">
    <citation type="submission" date="2020-05" db="EMBL/GenBank/DDBJ databases">
        <authorList>
            <person name="Chiriac C."/>
            <person name="Salcher M."/>
            <person name="Ghai R."/>
            <person name="Kavagutti S V."/>
        </authorList>
    </citation>
    <scope>NUCLEOTIDE SEQUENCE</scope>
</reference>
<name>A0A6J5SZL4_9CAUD</name>
<evidence type="ECO:0000313" key="1">
    <source>
        <dbReference type="EMBL" id="CAB4220973.1"/>
    </source>
</evidence>
<proteinExistence type="predicted"/>